<dbReference type="GO" id="GO:0042537">
    <property type="term" value="P:benzene-containing compound metabolic process"/>
    <property type="evidence" value="ECO:0007669"/>
    <property type="project" value="InterPro"/>
</dbReference>
<dbReference type="InterPro" id="IPR002563">
    <property type="entry name" value="Flavin_Rdtase-like_dom"/>
</dbReference>
<dbReference type="InterPro" id="IPR050268">
    <property type="entry name" value="NADH-dep_flavin_reductase"/>
</dbReference>
<dbReference type="SUPFAM" id="SSF50475">
    <property type="entry name" value="FMN-binding split barrel"/>
    <property type="match status" value="1"/>
</dbReference>
<proteinExistence type="inferred from homology"/>
<evidence type="ECO:0000259" key="8">
    <source>
        <dbReference type="SMART" id="SM00903"/>
    </source>
</evidence>
<dbReference type="GO" id="GO:0006208">
    <property type="term" value="P:pyrimidine nucleobase catabolic process"/>
    <property type="evidence" value="ECO:0007669"/>
    <property type="project" value="TreeGrafter"/>
</dbReference>
<name>A0A380TZJ7_ACTLI</name>
<dbReference type="Gene3D" id="2.30.110.10">
    <property type="entry name" value="Electron Transport, Fmn-binding Protein, Chain A"/>
    <property type="match status" value="1"/>
</dbReference>
<dbReference type="NCBIfam" id="TIGR02296">
    <property type="entry name" value="HpaC"/>
    <property type="match status" value="1"/>
</dbReference>
<dbReference type="EMBL" id="UFRN01000002">
    <property type="protein sequence ID" value="SUT94094.1"/>
    <property type="molecule type" value="Genomic_DNA"/>
</dbReference>
<dbReference type="GO" id="GO:0051287">
    <property type="term" value="F:NAD binding"/>
    <property type="evidence" value="ECO:0007669"/>
    <property type="project" value="InterPro"/>
</dbReference>
<feature type="domain" description="Flavin reductase like" evidence="8">
    <location>
        <begin position="21"/>
        <end position="167"/>
    </location>
</feature>
<dbReference type="AlphaFoldDB" id="A0A380TZJ7"/>
<dbReference type="GO" id="GO:0010181">
    <property type="term" value="F:FMN binding"/>
    <property type="evidence" value="ECO:0007669"/>
    <property type="project" value="InterPro"/>
</dbReference>
<keyword evidence="6 9" id="KW-0560">Oxidoreductase</keyword>
<gene>
    <name evidence="9" type="primary">hpaC</name>
    <name evidence="9" type="ORF">NCTC4191_01486</name>
</gene>
<dbReference type="Proteomes" id="UP000254253">
    <property type="component" value="Unassembled WGS sequence"/>
</dbReference>
<keyword evidence="5" id="KW-0058">Aromatic hydrocarbons catabolism</keyword>
<dbReference type="RefSeq" id="WP_115590704.1">
    <property type="nucleotide sequence ID" value="NZ_UFRN01000002.1"/>
</dbReference>
<dbReference type="UniPathway" id="UPA00208">
    <property type="reaction ID" value="UER00416"/>
</dbReference>
<evidence type="ECO:0000256" key="6">
    <source>
        <dbReference type="ARBA" id="ARBA00023002"/>
    </source>
</evidence>
<evidence type="ECO:0000256" key="5">
    <source>
        <dbReference type="ARBA" id="ARBA00022797"/>
    </source>
</evidence>
<keyword evidence="7" id="KW-0520">NAD</keyword>
<evidence type="ECO:0000256" key="4">
    <source>
        <dbReference type="ARBA" id="ARBA00022630"/>
    </source>
</evidence>
<dbReference type="GO" id="GO:0016651">
    <property type="term" value="F:oxidoreductase activity, acting on NAD(P)H"/>
    <property type="evidence" value="ECO:0007669"/>
    <property type="project" value="InterPro"/>
</dbReference>
<dbReference type="Pfam" id="PF01613">
    <property type="entry name" value="Flavin_Reduct"/>
    <property type="match status" value="1"/>
</dbReference>
<sequence length="170" mass="18605">MSCIPKPQEVPEFSQQFRNAMAHLSAAVSIVTTNGSAGKIGITVSSVCSVTDTPPTLLFCINQSSSVHDIIKQNGKVCINVLSHEQEEMAKHFACMMCSSMEERFTWDIWDEGFDGQPVLRGSISALQGDIVDTHSVGTHTIFMVELKHIDVTPNTGLVYFGRQFKGIAI</sequence>
<evidence type="ECO:0000313" key="10">
    <source>
        <dbReference type="Proteomes" id="UP000254253"/>
    </source>
</evidence>
<evidence type="ECO:0000313" key="9">
    <source>
        <dbReference type="EMBL" id="SUT94094.1"/>
    </source>
</evidence>
<keyword evidence="10" id="KW-1185">Reference proteome</keyword>
<dbReference type="InterPro" id="IPR011982">
    <property type="entry name" value="HPA_mOase_red"/>
</dbReference>
<reference evidence="9 10" key="1">
    <citation type="submission" date="2018-06" db="EMBL/GenBank/DDBJ databases">
        <authorList>
            <consortium name="Pathogen Informatics"/>
            <person name="Doyle S."/>
        </authorList>
    </citation>
    <scope>NUCLEOTIDE SEQUENCE [LARGE SCALE GENOMIC DNA]</scope>
    <source>
        <strain evidence="9 10">NCTC4191</strain>
    </source>
</reference>
<accession>A0A380TZJ7</accession>
<dbReference type="PANTHER" id="PTHR30466:SF1">
    <property type="entry name" value="FMN REDUCTASE (NADH) RUTF"/>
    <property type="match status" value="1"/>
</dbReference>
<comment type="similarity">
    <text evidence="2">Belongs to the non-flavoprotein flavin reductase family. HpaC subfamily.</text>
</comment>
<dbReference type="SMART" id="SM00903">
    <property type="entry name" value="Flavin_Reduct"/>
    <property type="match status" value="1"/>
</dbReference>
<dbReference type="GO" id="GO:0042602">
    <property type="term" value="F:riboflavin reductase (NADPH) activity"/>
    <property type="evidence" value="ECO:0007669"/>
    <property type="project" value="TreeGrafter"/>
</dbReference>
<evidence type="ECO:0000256" key="7">
    <source>
        <dbReference type="ARBA" id="ARBA00023027"/>
    </source>
</evidence>
<comment type="pathway">
    <text evidence="1">Aromatic compound metabolism; 4-hydroxyphenylacetate degradation; pyruvate and succinate semialdehyde from 4-hydroxyphenylacetate: step 1/7.</text>
</comment>
<keyword evidence="4" id="KW-0285">Flavoprotein</keyword>
<evidence type="ECO:0000256" key="1">
    <source>
        <dbReference type="ARBA" id="ARBA00005112"/>
    </source>
</evidence>
<dbReference type="InterPro" id="IPR012349">
    <property type="entry name" value="Split_barrel_FMN-bd"/>
</dbReference>
<protein>
    <recommendedName>
        <fullName evidence="3">4-hydroxyphenylacetate 3-monooxygenase reductase component</fullName>
    </recommendedName>
</protein>
<evidence type="ECO:0000256" key="3">
    <source>
        <dbReference type="ARBA" id="ARBA00015398"/>
    </source>
</evidence>
<evidence type="ECO:0000256" key="2">
    <source>
        <dbReference type="ARBA" id="ARBA00006032"/>
    </source>
</evidence>
<organism evidence="9 10">
    <name type="scientific">Actinobacillus lignieresii</name>
    <dbReference type="NCBI Taxonomy" id="720"/>
    <lineage>
        <taxon>Bacteria</taxon>
        <taxon>Pseudomonadati</taxon>
        <taxon>Pseudomonadota</taxon>
        <taxon>Gammaproteobacteria</taxon>
        <taxon>Pasteurellales</taxon>
        <taxon>Pasteurellaceae</taxon>
        <taxon>Actinobacillus</taxon>
    </lineage>
</organism>
<dbReference type="PANTHER" id="PTHR30466">
    <property type="entry name" value="FLAVIN REDUCTASE"/>
    <property type="match status" value="1"/>
</dbReference>